<comment type="caution">
    <text evidence="12">The sequence shown here is derived from an EMBL/GenBank/DDBJ whole genome shotgun (WGS) entry which is preliminary data.</text>
</comment>
<keyword evidence="5 10" id="KW-0479">Metal-binding</keyword>
<dbReference type="InterPro" id="IPR036396">
    <property type="entry name" value="Cyt_P450_sf"/>
</dbReference>
<evidence type="ECO:0000256" key="5">
    <source>
        <dbReference type="ARBA" id="ARBA00022723"/>
    </source>
</evidence>
<evidence type="ECO:0000256" key="7">
    <source>
        <dbReference type="ARBA" id="ARBA00023004"/>
    </source>
</evidence>
<evidence type="ECO:0000256" key="11">
    <source>
        <dbReference type="RuleBase" id="RU000461"/>
    </source>
</evidence>
<evidence type="ECO:0000256" key="8">
    <source>
        <dbReference type="ARBA" id="ARBA00023033"/>
    </source>
</evidence>
<keyword evidence="9" id="KW-0472">Membrane</keyword>
<dbReference type="EMBL" id="MU551602">
    <property type="protein sequence ID" value="KAI5623565.1"/>
    <property type="molecule type" value="Genomic_DNA"/>
</dbReference>
<dbReference type="GO" id="GO:0016712">
    <property type="term" value="F:oxidoreductase activity, acting on paired donors, with incorporation or reduction of molecular oxygen, reduced flavin or flavoprotein as one donor, and incorporation of one atom of oxygen"/>
    <property type="evidence" value="ECO:0007669"/>
    <property type="project" value="TreeGrafter"/>
</dbReference>
<proteinExistence type="inferred from homology"/>
<keyword evidence="8 11" id="KW-0503">Monooxygenase</keyword>
<keyword evidence="7 10" id="KW-0408">Iron</keyword>
<dbReference type="GO" id="GO:0005737">
    <property type="term" value="C:cytoplasm"/>
    <property type="evidence" value="ECO:0007669"/>
    <property type="project" value="TreeGrafter"/>
</dbReference>
<dbReference type="Gene3D" id="1.10.630.10">
    <property type="entry name" value="Cytochrome P450"/>
    <property type="match status" value="3"/>
</dbReference>
<dbReference type="GO" id="GO:0006082">
    <property type="term" value="P:organic acid metabolic process"/>
    <property type="evidence" value="ECO:0007669"/>
    <property type="project" value="TreeGrafter"/>
</dbReference>
<reference evidence="12" key="1">
    <citation type="submission" date="2018-07" db="EMBL/GenBank/DDBJ databases">
        <title>Comparative genomics of catfishes provides insights into carnivory and benthic adaptation.</title>
        <authorList>
            <person name="Zhang Y."/>
            <person name="Wang D."/>
            <person name="Peng Z."/>
            <person name="Zheng S."/>
            <person name="Shao F."/>
            <person name="Tao W."/>
        </authorList>
    </citation>
    <scope>NUCLEOTIDE SEQUENCE</scope>
    <source>
        <strain evidence="12">Chongqing</strain>
    </source>
</reference>
<keyword evidence="4 10" id="KW-0349">Heme</keyword>
<dbReference type="PANTHER" id="PTHR24300">
    <property type="entry name" value="CYTOCHROME P450 508A4-RELATED"/>
    <property type="match status" value="1"/>
</dbReference>
<evidence type="ECO:0000256" key="4">
    <source>
        <dbReference type="ARBA" id="ARBA00022617"/>
    </source>
</evidence>
<sequence>MVCGVTRSGRTEFREQETLAPTFRIKETQNGNRLFPKYNASVRRVALSNGYLWKNQRKFVITHLRHFGEGKQVLELSIQQESIFLCDAFKAEQGPFDPQFFLNNAVSNIISALVFGHRFEYHDEKFLNILCLDAEAILLSGSARSQKKSDPEAGFNVDTLLVAMLDLFEAGTETSATTLRWGLLFMMKYPKIQKSDFCLVFPEKVQDEIDKVIGQSRQARITDKPNMPYTEAVIHEIQRLGNVVPLGLMKMATKDTELGGFFIPKGTAVTTNLSSVLNDKSQWETPDTFNPGHFLDEQGRFLKKEAFLPFSAGVALSNGYLWKNQRKFVITSLRHFGEGKKVLELSIQQESIFLCDAFKAEQGPFDPQFFLNNAVSNIISALVFGHRFEYHNENFLNILRLDAEAVVLAGSARSQLYNAFPRLFDYLPGPHKTIFDNYAKIIEFLKGEVRKHKEDWDPSNPRDYVDSFLLEMEKKKSDPEAGFNVDTLLIAMLDLFEAGTESAATTMRWGLLFMMKYPDLQKKVQDEIDKVIGQSRQASIADKPNMPYTEAVIHEIQRLGNIVPLGFPKMATKDTVLGGFFIPKGTAVTTNLSSVLNDKSQWETPGTFNPGHFLDEQGRFLKKEAFLPFSAGRRACVGEQLARMELFLFFTSLLQSFTFSPCPGDELSLEGQMGFTYAPKPFCICVTPR</sequence>
<dbReference type="InterPro" id="IPR050182">
    <property type="entry name" value="Cytochrome_P450_fam2"/>
</dbReference>
<protein>
    <submittedName>
        <fullName evidence="12">Cytochrome P450, family 2, subfamily AD, polypeptide 2</fullName>
    </submittedName>
</protein>
<dbReference type="Proteomes" id="UP001205998">
    <property type="component" value="Unassembled WGS sequence"/>
</dbReference>
<evidence type="ECO:0000256" key="6">
    <source>
        <dbReference type="ARBA" id="ARBA00023002"/>
    </source>
</evidence>
<dbReference type="InterPro" id="IPR001128">
    <property type="entry name" value="Cyt_P450"/>
</dbReference>
<dbReference type="GO" id="GO:0016020">
    <property type="term" value="C:membrane"/>
    <property type="evidence" value="ECO:0007669"/>
    <property type="project" value="UniProtKB-SubCell"/>
</dbReference>
<name>A0AAD5AWX2_SILAS</name>
<dbReference type="GO" id="GO:0006805">
    <property type="term" value="P:xenobiotic metabolic process"/>
    <property type="evidence" value="ECO:0007669"/>
    <property type="project" value="TreeGrafter"/>
</dbReference>
<dbReference type="PANTHER" id="PTHR24300:SF309">
    <property type="entry name" value="CYTOCHROME P450-RELATED"/>
    <property type="match status" value="1"/>
</dbReference>
<comment type="cofactor">
    <cofactor evidence="1 10">
        <name>heme</name>
        <dbReference type="ChEBI" id="CHEBI:30413"/>
    </cofactor>
</comment>
<dbReference type="InterPro" id="IPR002401">
    <property type="entry name" value="Cyt_P450_E_grp-I"/>
</dbReference>
<dbReference type="Pfam" id="PF00067">
    <property type="entry name" value="p450"/>
    <property type="match status" value="2"/>
</dbReference>
<dbReference type="GO" id="GO:0020037">
    <property type="term" value="F:heme binding"/>
    <property type="evidence" value="ECO:0007669"/>
    <property type="project" value="InterPro"/>
</dbReference>
<dbReference type="PROSITE" id="PS00086">
    <property type="entry name" value="CYTOCHROME_P450"/>
    <property type="match status" value="1"/>
</dbReference>
<comment type="subcellular location">
    <subcellularLocation>
        <location evidence="2">Membrane</location>
    </subcellularLocation>
</comment>
<comment type="similarity">
    <text evidence="3 11">Belongs to the cytochrome P450 family.</text>
</comment>
<evidence type="ECO:0000256" key="3">
    <source>
        <dbReference type="ARBA" id="ARBA00010617"/>
    </source>
</evidence>
<dbReference type="InterPro" id="IPR017972">
    <property type="entry name" value="Cyt_P450_CS"/>
</dbReference>
<dbReference type="PRINTS" id="PR00385">
    <property type="entry name" value="P450"/>
</dbReference>
<evidence type="ECO:0000256" key="1">
    <source>
        <dbReference type="ARBA" id="ARBA00001971"/>
    </source>
</evidence>
<evidence type="ECO:0000313" key="12">
    <source>
        <dbReference type="EMBL" id="KAI5623565.1"/>
    </source>
</evidence>
<accession>A0AAD5AWX2</accession>
<keyword evidence="6 11" id="KW-0560">Oxidoreductase</keyword>
<evidence type="ECO:0000256" key="2">
    <source>
        <dbReference type="ARBA" id="ARBA00004370"/>
    </source>
</evidence>
<evidence type="ECO:0000313" key="13">
    <source>
        <dbReference type="Proteomes" id="UP001205998"/>
    </source>
</evidence>
<dbReference type="FunFam" id="1.10.630.10:FF:000004">
    <property type="entry name" value="cytochrome P450 2D15 isoform X1"/>
    <property type="match status" value="1"/>
</dbReference>
<feature type="binding site" description="axial binding residue" evidence="10">
    <location>
        <position position="636"/>
    </location>
    <ligand>
        <name>heme</name>
        <dbReference type="ChEBI" id="CHEBI:30413"/>
    </ligand>
    <ligandPart>
        <name>Fe</name>
        <dbReference type="ChEBI" id="CHEBI:18248"/>
    </ligandPart>
</feature>
<evidence type="ECO:0000256" key="9">
    <source>
        <dbReference type="ARBA" id="ARBA00023136"/>
    </source>
</evidence>
<dbReference type="SUPFAM" id="SSF48264">
    <property type="entry name" value="Cytochrome P450"/>
    <property type="match status" value="2"/>
</dbReference>
<evidence type="ECO:0000256" key="10">
    <source>
        <dbReference type="PIRSR" id="PIRSR602401-1"/>
    </source>
</evidence>
<organism evidence="12 13">
    <name type="scientific">Silurus asotus</name>
    <name type="common">Amur catfish</name>
    <name type="synonym">Parasilurus asotus</name>
    <dbReference type="NCBI Taxonomy" id="30991"/>
    <lineage>
        <taxon>Eukaryota</taxon>
        <taxon>Metazoa</taxon>
        <taxon>Chordata</taxon>
        <taxon>Craniata</taxon>
        <taxon>Vertebrata</taxon>
        <taxon>Euteleostomi</taxon>
        <taxon>Actinopterygii</taxon>
        <taxon>Neopterygii</taxon>
        <taxon>Teleostei</taxon>
        <taxon>Ostariophysi</taxon>
        <taxon>Siluriformes</taxon>
        <taxon>Siluridae</taxon>
        <taxon>Silurus</taxon>
    </lineage>
</organism>
<keyword evidence="13" id="KW-1185">Reference proteome</keyword>
<gene>
    <name evidence="12" type="ORF">C0J50_16904</name>
</gene>
<dbReference type="AlphaFoldDB" id="A0AAD5AWX2"/>
<dbReference type="PRINTS" id="PR00463">
    <property type="entry name" value="EP450I"/>
</dbReference>
<dbReference type="GO" id="GO:0005506">
    <property type="term" value="F:iron ion binding"/>
    <property type="evidence" value="ECO:0007669"/>
    <property type="project" value="InterPro"/>
</dbReference>